<evidence type="ECO:0000313" key="6">
    <source>
        <dbReference type="EnsemblPlants" id="TraesCS3B02G152500.1.cds1"/>
    </source>
</evidence>
<dbReference type="InterPro" id="IPR001841">
    <property type="entry name" value="Znf_RING"/>
</dbReference>
<feature type="domain" description="RING-type" evidence="5">
    <location>
        <begin position="32"/>
        <end position="73"/>
    </location>
</feature>
<dbReference type="STRING" id="4565.A0A077RY22"/>
<evidence type="ECO:0000256" key="2">
    <source>
        <dbReference type="ARBA" id="ARBA00022771"/>
    </source>
</evidence>
<dbReference type="OMA" id="KETVWGH"/>
<dbReference type="Proteomes" id="UP000019116">
    <property type="component" value="Chromosome 3B"/>
</dbReference>
<accession>A0A077RY22</accession>
<dbReference type="Gramene" id="TraesCS3B02G152500.1">
    <property type="protein sequence ID" value="TraesCS3B02G152500.1.cds1"/>
    <property type="gene ID" value="TraesCS3B02G152500"/>
</dbReference>
<evidence type="ECO:0000256" key="3">
    <source>
        <dbReference type="ARBA" id="ARBA00022833"/>
    </source>
</evidence>
<dbReference type="SUPFAM" id="SSF57850">
    <property type="entry name" value="RING/U-box"/>
    <property type="match status" value="1"/>
</dbReference>
<reference evidence="6" key="2">
    <citation type="submission" date="2018-10" db="UniProtKB">
        <authorList>
            <consortium name="EnsemblPlants"/>
        </authorList>
    </citation>
    <scope>IDENTIFICATION</scope>
</reference>
<dbReference type="PROSITE" id="PS50089">
    <property type="entry name" value="ZF_RING_2"/>
    <property type="match status" value="1"/>
</dbReference>
<dbReference type="Gramene" id="TraesSTA3B03G01584170.1">
    <property type="protein sequence ID" value="TraesSTA3B03G01584170.1.CDS1"/>
    <property type="gene ID" value="TraesSTA3B03G01584170"/>
</dbReference>
<keyword evidence="3" id="KW-0862">Zinc</keyword>
<dbReference type="GO" id="GO:0016567">
    <property type="term" value="P:protein ubiquitination"/>
    <property type="evidence" value="ECO:0000318"/>
    <property type="project" value="GO_Central"/>
</dbReference>
<dbReference type="GO" id="GO:0061630">
    <property type="term" value="F:ubiquitin protein ligase activity"/>
    <property type="evidence" value="ECO:0000318"/>
    <property type="project" value="GO_Central"/>
</dbReference>
<protein>
    <recommendedName>
        <fullName evidence="5">RING-type domain-containing protein</fullName>
    </recommendedName>
</protein>
<reference evidence="6" key="1">
    <citation type="submission" date="2018-08" db="EMBL/GenBank/DDBJ databases">
        <authorList>
            <person name="Rossello M."/>
        </authorList>
    </citation>
    <scope>NUCLEOTIDE SEQUENCE [LARGE SCALE GENOMIC DNA]</scope>
    <source>
        <strain evidence="6">cv. Chinese Spring</strain>
    </source>
</reference>
<keyword evidence="1" id="KW-0479">Metal-binding</keyword>
<evidence type="ECO:0000313" key="7">
    <source>
        <dbReference type="Proteomes" id="UP000019116"/>
    </source>
</evidence>
<dbReference type="Pfam" id="PF13639">
    <property type="entry name" value="zf-RING_2"/>
    <property type="match status" value="1"/>
</dbReference>
<sequence length="123" mass="14094">MEPRQPELEKSSAATVDEVLKPVEAPSDGEGCPICLDQEGATAVWKETVWGHIFHGRCVERWLQTKGSCPMCRRQLQQPRAPAKPDVRYRSPLIFLAMELEDNSPLSNRTNYFRQYREETFVG</sequence>
<dbReference type="SMR" id="A0A077RY22"/>
<dbReference type="HOGENOM" id="CLU_2019454_0_0_1"/>
<dbReference type="Gramene" id="TraesCS3B03G0364300.1">
    <property type="protein sequence ID" value="TraesCS3B03G0364300.1.CDS1"/>
    <property type="gene ID" value="TraesCS3B03G0364300"/>
</dbReference>
<organism evidence="6">
    <name type="scientific">Triticum aestivum</name>
    <name type="common">Wheat</name>
    <dbReference type="NCBI Taxonomy" id="4565"/>
    <lineage>
        <taxon>Eukaryota</taxon>
        <taxon>Viridiplantae</taxon>
        <taxon>Streptophyta</taxon>
        <taxon>Embryophyta</taxon>
        <taxon>Tracheophyta</taxon>
        <taxon>Spermatophyta</taxon>
        <taxon>Magnoliopsida</taxon>
        <taxon>Liliopsida</taxon>
        <taxon>Poales</taxon>
        <taxon>Poaceae</taxon>
        <taxon>BOP clade</taxon>
        <taxon>Pooideae</taxon>
        <taxon>Triticodae</taxon>
        <taxon>Triticeae</taxon>
        <taxon>Triticinae</taxon>
        <taxon>Triticum</taxon>
    </lineage>
</organism>
<dbReference type="PANTHER" id="PTHR15710:SF88">
    <property type="entry name" value="RING-TYPE DOMAIN-CONTAINING PROTEIN"/>
    <property type="match status" value="1"/>
</dbReference>
<dbReference type="ExpressionAtlas" id="A0A077RY22">
    <property type="expression patterns" value="baseline"/>
</dbReference>
<dbReference type="SMART" id="SM00184">
    <property type="entry name" value="RING"/>
    <property type="match status" value="1"/>
</dbReference>
<evidence type="ECO:0000259" key="5">
    <source>
        <dbReference type="PROSITE" id="PS50089"/>
    </source>
</evidence>
<dbReference type="Gramene" id="TraesNOR3B03G01613520.1">
    <property type="protein sequence ID" value="TraesNOR3B03G01613520.1.CDS1"/>
    <property type="gene ID" value="TraesNOR3B03G01613520"/>
</dbReference>
<dbReference type="AlphaFoldDB" id="A0A077RY22"/>
<dbReference type="Gene3D" id="3.30.40.10">
    <property type="entry name" value="Zinc/RING finger domain, C3HC4 (zinc finger)"/>
    <property type="match status" value="1"/>
</dbReference>
<keyword evidence="7" id="KW-1185">Reference proteome</keyword>
<dbReference type="GO" id="GO:0008270">
    <property type="term" value="F:zinc ion binding"/>
    <property type="evidence" value="ECO:0007669"/>
    <property type="project" value="UniProtKB-KW"/>
</dbReference>
<evidence type="ECO:0000256" key="1">
    <source>
        <dbReference type="ARBA" id="ARBA00022723"/>
    </source>
</evidence>
<evidence type="ECO:0000256" key="4">
    <source>
        <dbReference type="PROSITE-ProRule" id="PRU00175"/>
    </source>
</evidence>
<dbReference type="PANTHER" id="PTHR15710">
    <property type="entry name" value="E3 UBIQUITIN-PROTEIN LIGASE PRAJA"/>
    <property type="match status" value="1"/>
</dbReference>
<dbReference type="InterPro" id="IPR013083">
    <property type="entry name" value="Znf_RING/FYVE/PHD"/>
</dbReference>
<name>A0A077RY22_WHEAT</name>
<dbReference type="OrthoDB" id="8062037at2759"/>
<dbReference type="Gramene" id="TraesWEE_scaffold_061288_01G000300.1">
    <property type="protein sequence ID" value="TraesWEE_scaffold_061288_01G000300.1"/>
    <property type="gene ID" value="TraesWEE_scaffold_061288_01G000300"/>
</dbReference>
<dbReference type="GO" id="GO:0005737">
    <property type="term" value="C:cytoplasm"/>
    <property type="evidence" value="ECO:0000318"/>
    <property type="project" value="GO_Central"/>
</dbReference>
<proteinExistence type="predicted"/>
<dbReference type="EnsemblPlants" id="TraesCS3B02G152500.1">
    <property type="protein sequence ID" value="TraesCS3B02G152500.1.cds1"/>
    <property type="gene ID" value="TraesCS3B02G152500"/>
</dbReference>
<keyword evidence="2 4" id="KW-0863">Zinc-finger</keyword>